<organism evidence="1 2">
    <name type="scientific">Amanita muscaria (strain Koide BX008)</name>
    <dbReference type="NCBI Taxonomy" id="946122"/>
    <lineage>
        <taxon>Eukaryota</taxon>
        <taxon>Fungi</taxon>
        <taxon>Dikarya</taxon>
        <taxon>Basidiomycota</taxon>
        <taxon>Agaricomycotina</taxon>
        <taxon>Agaricomycetes</taxon>
        <taxon>Agaricomycetidae</taxon>
        <taxon>Agaricales</taxon>
        <taxon>Pluteineae</taxon>
        <taxon>Amanitaceae</taxon>
        <taxon>Amanita</taxon>
    </lineage>
</organism>
<dbReference type="AlphaFoldDB" id="A0A0C2S3H1"/>
<name>A0A0C2S3H1_AMAMK</name>
<reference evidence="1 2" key="1">
    <citation type="submission" date="2014-04" db="EMBL/GenBank/DDBJ databases">
        <title>Evolutionary Origins and Diversification of the Mycorrhizal Mutualists.</title>
        <authorList>
            <consortium name="DOE Joint Genome Institute"/>
            <consortium name="Mycorrhizal Genomics Consortium"/>
            <person name="Kohler A."/>
            <person name="Kuo A."/>
            <person name="Nagy L.G."/>
            <person name="Floudas D."/>
            <person name="Copeland A."/>
            <person name="Barry K.W."/>
            <person name="Cichocki N."/>
            <person name="Veneault-Fourrey C."/>
            <person name="LaButti K."/>
            <person name="Lindquist E.A."/>
            <person name="Lipzen A."/>
            <person name="Lundell T."/>
            <person name="Morin E."/>
            <person name="Murat C."/>
            <person name="Riley R."/>
            <person name="Ohm R."/>
            <person name="Sun H."/>
            <person name="Tunlid A."/>
            <person name="Henrissat B."/>
            <person name="Grigoriev I.V."/>
            <person name="Hibbett D.S."/>
            <person name="Martin F."/>
        </authorList>
    </citation>
    <scope>NUCLEOTIDE SEQUENCE [LARGE SCALE GENOMIC DNA]</scope>
    <source>
        <strain evidence="1 2">Koide BX008</strain>
    </source>
</reference>
<proteinExistence type="predicted"/>
<dbReference type="InParanoid" id="A0A0C2S3H1"/>
<evidence type="ECO:0000313" key="2">
    <source>
        <dbReference type="Proteomes" id="UP000054549"/>
    </source>
</evidence>
<dbReference type="Proteomes" id="UP000054549">
    <property type="component" value="Unassembled WGS sequence"/>
</dbReference>
<dbReference type="EMBL" id="KN818378">
    <property type="protein sequence ID" value="KIL57210.1"/>
    <property type="molecule type" value="Genomic_DNA"/>
</dbReference>
<protein>
    <submittedName>
        <fullName evidence="1">Uncharacterized protein</fullName>
    </submittedName>
</protein>
<evidence type="ECO:0000313" key="1">
    <source>
        <dbReference type="EMBL" id="KIL57210.1"/>
    </source>
</evidence>
<dbReference type="HOGENOM" id="CLU_2412763_0_0_1"/>
<sequence>MNWLRIRNLNSFPELSYQSRRFLEARSVGCEAILMTPHATLKFDKIVRPFTDSKRSIPIIVRALLPYFHQKELSMYSTSPQYVAATIPDTEL</sequence>
<gene>
    <name evidence="1" type="ORF">M378DRAFT_172027</name>
</gene>
<keyword evidence="2" id="KW-1185">Reference proteome</keyword>
<accession>A0A0C2S3H1</accession>